<dbReference type="InterPro" id="IPR025466">
    <property type="entry name" value="DUF4317"/>
</dbReference>
<accession>K1TS30</accession>
<sequence>MDADKQKRMTLKEAFLGLPEEEMFKYIDIFRKTLSGSIGKTLLNMEFPTEQETKEDGTQVFLMKLLESKLTDDELLDAFYDKVIENYGYPENYFIILVHDAYDIPKITTDGIENFDASEYVYDYILCSIC</sequence>
<organism evidence="1">
    <name type="scientific">human gut metagenome</name>
    <dbReference type="NCBI Taxonomy" id="408170"/>
    <lineage>
        <taxon>unclassified sequences</taxon>
        <taxon>metagenomes</taxon>
        <taxon>organismal metagenomes</taxon>
    </lineage>
</organism>
<feature type="non-terminal residue" evidence="1">
    <location>
        <position position="130"/>
    </location>
</feature>
<gene>
    <name evidence="1" type="ORF">OBE_04631</name>
</gene>
<dbReference type="EMBL" id="AJWZ01003154">
    <property type="protein sequence ID" value="EKC69005.1"/>
    <property type="molecule type" value="Genomic_DNA"/>
</dbReference>
<proteinExistence type="predicted"/>
<name>K1TS30_9ZZZZ</name>
<comment type="caution">
    <text evidence="1">The sequence shown here is derived from an EMBL/GenBank/DDBJ whole genome shotgun (WGS) entry which is preliminary data.</text>
</comment>
<evidence type="ECO:0000313" key="1">
    <source>
        <dbReference type="EMBL" id="EKC69005.1"/>
    </source>
</evidence>
<protein>
    <submittedName>
        <fullName evidence="1">Uncharacterized protein</fullName>
    </submittedName>
</protein>
<dbReference type="Pfam" id="PF14199">
    <property type="entry name" value="DUF4317"/>
    <property type="match status" value="1"/>
</dbReference>
<dbReference type="AlphaFoldDB" id="K1TS30"/>
<reference evidence="1" key="1">
    <citation type="journal article" date="2013" name="Environ. Microbiol.">
        <title>Microbiota from the distal guts of lean and obese adolescents exhibit partial functional redundancy besides clear differences in community structure.</title>
        <authorList>
            <person name="Ferrer M."/>
            <person name="Ruiz A."/>
            <person name="Lanza F."/>
            <person name="Haange S.B."/>
            <person name="Oberbach A."/>
            <person name="Till H."/>
            <person name="Bargiela R."/>
            <person name="Campoy C."/>
            <person name="Segura M.T."/>
            <person name="Richter M."/>
            <person name="von Bergen M."/>
            <person name="Seifert J."/>
            <person name="Suarez A."/>
        </authorList>
    </citation>
    <scope>NUCLEOTIDE SEQUENCE</scope>
</reference>